<protein>
    <submittedName>
        <fullName evidence="2">DNA binding protein</fullName>
    </submittedName>
</protein>
<name>A0A649VS18_9CAUD</name>
<dbReference type="RefSeq" id="YP_010752003.1">
    <property type="nucleotide sequence ID" value="NC_073375.1"/>
</dbReference>
<feature type="region of interest" description="Disordered" evidence="1">
    <location>
        <begin position="23"/>
        <end position="57"/>
    </location>
</feature>
<organism evidence="2 3">
    <name type="scientific">Microbacterium phage Jayden</name>
    <dbReference type="NCBI Taxonomy" id="2656550"/>
    <lineage>
        <taxon>Viruses</taxon>
        <taxon>Duplodnaviria</taxon>
        <taxon>Heunggongvirae</taxon>
        <taxon>Uroviricota</taxon>
        <taxon>Caudoviricetes</taxon>
        <taxon>Hodgkinviridae</taxon>
        <taxon>Metamorphoovirus</taxon>
        <taxon>Metamorphoovirus jayden</taxon>
    </lineage>
</organism>
<evidence type="ECO:0000256" key="1">
    <source>
        <dbReference type="SAM" id="MobiDB-lite"/>
    </source>
</evidence>
<dbReference type="EMBL" id="MN586042">
    <property type="protein sequence ID" value="QGJ95286.1"/>
    <property type="molecule type" value="Genomic_DNA"/>
</dbReference>
<dbReference type="Proteomes" id="UP000422411">
    <property type="component" value="Segment"/>
</dbReference>
<evidence type="ECO:0000313" key="2">
    <source>
        <dbReference type="EMBL" id="QGJ95286.1"/>
    </source>
</evidence>
<proteinExistence type="predicted"/>
<reference evidence="2 3" key="1">
    <citation type="submission" date="2019-10" db="EMBL/GenBank/DDBJ databases">
        <authorList>
            <person name="Zack K.M."/>
            <person name="Garlena R.A."/>
            <person name="Russell D.A."/>
            <person name="Pope W.H."/>
            <person name="Jacobs-Sera D."/>
            <person name="Hatfull G.F."/>
        </authorList>
    </citation>
    <scope>NUCLEOTIDE SEQUENCE [LARGE SCALE GENOMIC DNA]</scope>
</reference>
<dbReference type="KEGG" id="vg:80005677"/>
<gene>
    <name evidence="2" type="primary">67</name>
    <name evidence="2" type="ORF">PBI_JAYDEN_67</name>
</gene>
<dbReference type="GeneID" id="80005677"/>
<feature type="region of interest" description="Disordered" evidence="1">
    <location>
        <begin position="73"/>
        <end position="98"/>
    </location>
</feature>
<evidence type="ECO:0000313" key="3">
    <source>
        <dbReference type="Proteomes" id="UP000422411"/>
    </source>
</evidence>
<feature type="compositionally biased region" description="Basic and acidic residues" evidence="1">
    <location>
        <begin position="73"/>
        <end position="86"/>
    </location>
</feature>
<keyword evidence="3" id="KW-1185">Reference proteome</keyword>
<accession>A0A649VS18</accession>
<sequence>MADLNDPAENLLSLADIATELGLSPASVRTYHTDATRRRRQDASLDQDMPAPDLVLGRTPAWKRESIDQWKAEREAAAQRNLDRLRQPRGSRTKVPTT</sequence>